<evidence type="ECO:0000256" key="3">
    <source>
        <dbReference type="SAM" id="Phobius"/>
    </source>
</evidence>
<dbReference type="EMBL" id="VFMM01000001">
    <property type="protein sequence ID" value="TQJ19753.1"/>
    <property type="molecule type" value="Genomic_DNA"/>
</dbReference>
<comment type="caution">
    <text evidence="5">The sequence shown here is derived from an EMBL/GenBank/DDBJ whole genome shotgun (WGS) entry which is preliminary data.</text>
</comment>
<dbReference type="InterPro" id="IPR027383">
    <property type="entry name" value="Znf_put"/>
</dbReference>
<evidence type="ECO:0000259" key="4">
    <source>
        <dbReference type="Pfam" id="PF13490"/>
    </source>
</evidence>
<keyword evidence="6" id="KW-1185">Reference proteome</keyword>
<keyword evidence="3" id="KW-0472">Membrane</keyword>
<feature type="transmembrane region" description="Helical" evidence="3">
    <location>
        <begin position="87"/>
        <end position="109"/>
    </location>
</feature>
<keyword evidence="1" id="KW-0805">Transcription regulation</keyword>
<dbReference type="OrthoDB" id="5242431at2"/>
<name>A0A542EWL8_9ACTN</name>
<keyword evidence="3" id="KW-0812">Transmembrane</keyword>
<dbReference type="InterPro" id="IPR041916">
    <property type="entry name" value="Anti_sigma_zinc_sf"/>
</dbReference>
<dbReference type="AlphaFoldDB" id="A0A542EWL8"/>
<dbReference type="Proteomes" id="UP000316298">
    <property type="component" value="Unassembled WGS sequence"/>
</dbReference>
<evidence type="ECO:0000313" key="5">
    <source>
        <dbReference type="EMBL" id="TQJ19753.1"/>
    </source>
</evidence>
<dbReference type="RefSeq" id="WP_141857652.1">
    <property type="nucleotide sequence ID" value="NZ_BAAAKA010000024.1"/>
</dbReference>
<sequence>MSDPYREWDAAYLLGALSAKDRRAYEEHLHTCAECSAAVASLAGVPGMLAALPADRAQATVTTEPPNLLAGLARRVQRDRRRRRIRFGAFASAGAVAAAVVGALVIVPLTRDDDSKGDYVVLSQTVSSKLSADARLVPEPWGTTIEISCKYDELATPSERSRGYELYVTDKTGKVQLIASWTSAPGTTVKPAATTKLKRDEIRALDIRSSETGRVLLAVRF</sequence>
<reference evidence="5 6" key="1">
    <citation type="submission" date="2019-06" db="EMBL/GenBank/DDBJ databases">
        <title>Sequencing the genomes of 1000 actinobacteria strains.</title>
        <authorList>
            <person name="Klenk H.-P."/>
        </authorList>
    </citation>
    <scope>NUCLEOTIDE SEQUENCE [LARGE SCALE GENOMIC DNA]</scope>
    <source>
        <strain evidence="5 6">DSM 17305</strain>
    </source>
</reference>
<evidence type="ECO:0000313" key="6">
    <source>
        <dbReference type="Proteomes" id="UP000316298"/>
    </source>
</evidence>
<keyword evidence="2" id="KW-0804">Transcription</keyword>
<organism evidence="5 6">
    <name type="scientific">Kribbella jejuensis</name>
    <dbReference type="NCBI Taxonomy" id="236068"/>
    <lineage>
        <taxon>Bacteria</taxon>
        <taxon>Bacillati</taxon>
        <taxon>Actinomycetota</taxon>
        <taxon>Actinomycetes</taxon>
        <taxon>Propionibacteriales</taxon>
        <taxon>Kribbellaceae</taxon>
        <taxon>Kribbella</taxon>
    </lineage>
</organism>
<proteinExistence type="predicted"/>
<evidence type="ECO:0000256" key="2">
    <source>
        <dbReference type="ARBA" id="ARBA00023163"/>
    </source>
</evidence>
<keyword evidence="3" id="KW-1133">Transmembrane helix</keyword>
<feature type="domain" description="Putative zinc-finger" evidence="4">
    <location>
        <begin position="11"/>
        <end position="35"/>
    </location>
</feature>
<accession>A0A542EWL8</accession>
<protein>
    <submittedName>
        <fullName evidence="5">Putative zinc finger protein</fullName>
    </submittedName>
</protein>
<gene>
    <name evidence="5" type="ORF">FB475_3930</name>
</gene>
<dbReference type="Pfam" id="PF13490">
    <property type="entry name" value="zf-HC2"/>
    <property type="match status" value="1"/>
</dbReference>
<dbReference type="Gene3D" id="1.10.10.1320">
    <property type="entry name" value="Anti-sigma factor, zinc-finger domain"/>
    <property type="match status" value="1"/>
</dbReference>
<evidence type="ECO:0000256" key="1">
    <source>
        <dbReference type="ARBA" id="ARBA00023015"/>
    </source>
</evidence>